<evidence type="ECO:0008006" key="3">
    <source>
        <dbReference type="Google" id="ProtNLM"/>
    </source>
</evidence>
<comment type="caution">
    <text evidence="2">The sequence shown here is derived from an EMBL/GenBank/DDBJ whole genome shotgun (WGS) entry which is preliminary data.</text>
</comment>
<evidence type="ECO:0000313" key="2">
    <source>
        <dbReference type="EMBL" id="HHS63252.1"/>
    </source>
</evidence>
<gene>
    <name evidence="2" type="ORF">ENV70_06550</name>
</gene>
<keyword evidence="1" id="KW-1133">Transmembrane helix</keyword>
<name>A0A7C6AGQ4_UNCW3</name>
<keyword evidence="1" id="KW-0812">Transmembrane</keyword>
<organism evidence="2">
    <name type="scientific">candidate division WOR-3 bacterium</name>
    <dbReference type="NCBI Taxonomy" id="2052148"/>
    <lineage>
        <taxon>Bacteria</taxon>
        <taxon>Bacteria division WOR-3</taxon>
    </lineage>
</organism>
<reference evidence="2" key="1">
    <citation type="journal article" date="2020" name="mSystems">
        <title>Genome- and Community-Level Interaction Insights into Carbon Utilization and Element Cycling Functions of Hydrothermarchaeota in Hydrothermal Sediment.</title>
        <authorList>
            <person name="Zhou Z."/>
            <person name="Liu Y."/>
            <person name="Xu W."/>
            <person name="Pan J."/>
            <person name="Luo Z.H."/>
            <person name="Li M."/>
        </authorList>
    </citation>
    <scope>NUCLEOTIDE SEQUENCE [LARGE SCALE GENOMIC DNA]</scope>
    <source>
        <strain evidence="2">SpSt-783</strain>
    </source>
</reference>
<feature type="transmembrane region" description="Helical" evidence="1">
    <location>
        <begin position="316"/>
        <end position="341"/>
    </location>
</feature>
<proteinExistence type="predicted"/>
<feature type="transmembrane region" description="Helical" evidence="1">
    <location>
        <begin position="252"/>
        <end position="271"/>
    </location>
</feature>
<feature type="transmembrane region" description="Helical" evidence="1">
    <location>
        <begin position="218"/>
        <end position="246"/>
    </location>
</feature>
<feature type="transmembrane region" description="Helical" evidence="1">
    <location>
        <begin position="180"/>
        <end position="206"/>
    </location>
</feature>
<evidence type="ECO:0000256" key="1">
    <source>
        <dbReference type="SAM" id="Phobius"/>
    </source>
</evidence>
<dbReference type="EMBL" id="DTHJ01000134">
    <property type="protein sequence ID" value="HHS63252.1"/>
    <property type="molecule type" value="Genomic_DNA"/>
</dbReference>
<accession>A0A7C6AGQ4</accession>
<feature type="transmembrane region" description="Helical" evidence="1">
    <location>
        <begin position="283"/>
        <end position="304"/>
    </location>
</feature>
<sequence length="348" mass="37259">MIEFITILTILTANNQYQTEPCAYKFSGDYYLKSNDTLREDVSVSGGNAMIDGVIDGDLAVMGGSVKINGVIDGDVAVFGGEIENYGEITGDAAVAGGSVKNKGRIKGDIAVAGGSVNLDSGSVVLGDIAIVGGSVDRSDFATVEGKITTLDIGKLDRVMPGITRFFRLRQHAFPFRTGLYIITSFAFIIVIYILNLLFLLVFPKAINSIENKIKKNIWICIAIGIGIEILFVPLLLLFVISIIGIPIIPAFIFALFIGIIFGISGFSVVLGERICSGLNWGLNNRIGIFTIGWLCIMLVLIIGTLLKNAGFLGTLIWILGIVIVYVAITIGIGGVLYALVKREKGII</sequence>
<protein>
    <recommendedName>
        <fullName evidence="3">Polymer-forming cytoskeletal protein</fullName>
    </recommendedName>
</protein>
<keyword evidence="1" id="KW-0472">Membrane</keyword>
<dbReference type="AlphaFoldDB" id="A0A7C6AGQ4"/>